<evidence type="ECO:0000313" key="11">
    <source>
        <dbReference type="EMBL" id="CAG7820700.1"/>
    </source>
</evidence>
<feature type="transmembrane region" description="Helical" evidence="9">
    <location>
        <begin position="137"/>
        <end position="163"/>
    </location>
</feature>
<dbReference type="CDD" id="cd00192">
    <property type="entry name" value="PTKc"/>
    <property type="match status" value="1"/>
</dbReference>
<dbReference type="PROSITE" id="PS00109">
    <property type="entry name" value="PROTEIN_KINASE_TYR"/>
    <property type="match status" value="1"/>
</dbReference>
<reference evidence="11" key="1">
    <citation type="submission" date="2021-06" db="EMBL/GenBank/DDBJ databases">
        <authorList>
            <person name="Hodson N. C."/>
            <person name="Mongue J. A."/>
            <person name="Jaron S. K."/>
        </authorList>
    </citation>
    <scope>NUCLEOTIDE SEQUENCE</scope>
</reference>
<dbReference type="Proteomes" id="UP000708208">
    <property type="component" value="Unassembled WGS sequence"/>
</dbReference>
<dbReference type="GO" id="GO:0007169">
    <property type="term" value="P:cell surface receptor protein tyrosine kinase signaling pathway"/>
    <property type="evidence" value="ECO:0007669"/>
    <property type="project" value="TreeGrafter"/>
</dbReference>
<gene>
    <name evidence="11" type="ORF">AFUS01_LOCUS31077</name>
</gene>
<keyword evidence="9" id="KW-1133">Transmembrane helix</keyword>
<dbReference type="InterPro" id="IPR050122">
    <property type="entry name" value="RTK"/>
</dbReference>
<evidence type="ECO:0000256" key="5">
    <source>
        <dbReference type="ARBA" id="ARBA00022840"/>
    </source>
</evidence>
<dbReference type="InterPro" id="IPR001245">
    <property type="entry name" value="Ser-Thr/Tyr_kinase_cat_dom"/>
</dbReference>
<keyword evidence="5" id="KW-0067">ATP-binding</keyword>
<evidence type="ECO:0000259" key="10">
    <source>
        <dbReference type="PROSITE" id="PS50011"/>
    </source>
</evidence>
<proteinExistence type="predicted"/>
<dbReference type="GO" id="GO:0043235">
    <property type="term" value="C:receptor complex"/>
    <property type="evidence" value="ECO:0007669"/>
    <property type="project" value="TreeGrafter"/>
</dbReference>
<keyword evidence="6 9" id="KW-0472">Membrane</keyword>
<comment type="subcellular location">
    <subcellularLocation>
        <location evidence="1">Endomembrane system</location>
    </subcellularLocation>
</comment>
<dbReference type="SMART" id="SM00220">
    <property type="entry name" value="S_TKc"/>
    <property type="match status" value="1"/>
</dbReference>
<evidence type="ECO:0000256" key="6">
    <source>
        <dbReference type="ARBA" id="ARBA00023136"/>
    </source>
</evidence>
<feature type="non-terminal residue" evidence="11">
    <location>
        <position position="461"/>
    </location>
</feature>
<accession>A0A8J2KTY2</accession>
<dbReference type="PANTHER" id="PTHR24416:SF600">
    <property type="entry name" value="PDGF- AND VEGF-RECEPTOR RELATED, ISOFORM J"/>
    <property type="match status" value="1"/>
</dbReference>
<name>A0A8J2KTY2_9HEXA</name>
<evidence type="ECO:0000313" key="12">
    <source>
        <dbReference type="Proteomes" id="UP000708208"/>
    </source>
</evidence>
<organism evidence="11 12">
    <name type="scientific">Allacma fusca</name>
    <dbReference type="NCBI Taxonomy" id="39272"/>
    <lineage>
        <taxon>Eukaryota</taxon>
        <taxon>Metazoa</taxon>
        <taxon>Ecdysozoa</taxon>
        <taxon>Arthropoda</taxon>
        <taxon>Hexapoda</taxon>
        <taxon>Collembola</taxon>
        <taxon>Symphypleona</taxon>
        <taxon>Sminthuridae</taxon>
        <taxon>Allacma</taxon>
    </lineage>
</organism>
<comment type="catalytic activity">
    <reaction evidence="8">
        <text>L-tyrosyl-[protein] + ATP = O-phospho-L-tyrosyl-[protein] + ADP + H(+)</text>
        <dbReference type="Rhea" id="RHEA:10596"/>
        <dbReference type="Rhea" id="RHEA-COMP:10136"/>
        <dbReference type="Rhea" id="RHEA-COMP:20101"/>
        <dbReference type="ChEBI" id="CHEBI:15378"/>
        <dbReference type="ChEBI" id="CHEBI:30616"/>
        <dbReference type="ChEBI" id="CHEBI:46858"/>
        <dbReference type="ChEBI" id="CHEBI:61978"/>
        <dbReference type="ChEBI" id="CHEBI:456216"/>
        <dbReference type="EC" id="2.7.10.1"/>
    </reaction>
</comment>
<dbReference type="GO" id="GO:0051130">
    <property type="term" value="P:positive regulation of cellular component organization"/>
    <property type="evidence" value="ECO:0007669"/>
    <property type="project" value="UniProtKB-ARBA"/>
</dbReference>
<keyword evidence="9" id="KW-0812">Transmembrane</keyword>
<dbReference type="GO" id="GO:0030182">
    <property type="term" value="P:neuron differentiation"/>
    <property type="evidence" value="ECO:0007669"/>
    <property type="project" value="UniProtKB-ARBA"/>
</dbReference>
<dbReference type="GO" id="GO:0048468">
    <property type="term" value="P:cell development"/>
    <property type="evidence" value="ECO:0007669"/>
    <property type="project" value="UniProtKB-ARBA"/>
</dbReference>
<evidence type="ECO:0000256" key="9">
    <source>
        <dbReference type="SAM" id="Phobius"/>
    </source>
</evidence>
<protein>
    <recommendedName>
        <fullName evidence="10">Protein kinase domain-containing protein</fullName>
    </recommendedName>
</protein>
<dbReference type="PANTHER" id="PTHR24416">
    <property type="entry name" value="TYROSINE-PROTEIN KINASE RECEPTOR"/>
    <property type="match status" value="1"/>
</dbReference>
<evidence type="ECO:0000256" key="1">
    <source>
        <dbReference type="ARBA" id="ARBA00004308"/>
    </source>
</evidence>
<dbReference type="AlphaFoldDB" id="A0A8J2KTY2"/>
<dbReference type="PROSITE" id="PS50011">
    <property type="entry name" value="PROTEIN_KINASE_DOM"/>
    <property type="match status" value="1"/>
</dbReference>
<dbReference type="OrthoDB" id="4062651at2759"/>
<keyword evidence="2" id="KW-0808">Transferase</keyword>
<dbReference type="GO" id="GO:0050793">
    <property type="term" value="P:regulation of developmental process"/>
    <property type="evidence" value="ECO:0007669"/>
    <property type="project" value="UniProtKB-ARBA"/>
</dbReference>
<keyword evidence="7" id="KW-0829">Tyrosine-protein kinase</keyword>
<dbReference type="GO" id="GO:0012505">
    <property type="term" value="C:endomembrane system"/>
    <property type="evidence" value="ECO:0007669"/>
    <property type="project" value="UniProtKB-SubCell"/>
</dbReference>
<dbReference type="Pfam" id="PF07714">
    <property type="entry name" value="PK_Tyr_Ser-Thr"/>
    <property type="match status" value="1"/>
</dbReference>
<evidence type="ECO:0000256" key="3">
    <source>
        <dbReference type="ARBA" id="ARBA00022741"/>
    </source>
</evidence>
<keyword evidence="4" id="KW-0418">Kinase</keyword>
<evidence type="ECO:0000256" key="8">
    <source>
        <dbReference type="ARBA" id="ARBA00051243"/>
    </source>
</evidence>
<dbReference type="GO" id="GO:0005524">
    <property type="term" value="F:ATP binding"/>
    <property type="evidence" value="ECO:0007669"/>
    <property type="project" value="UniProtKB-KW"/>
</dbReference>
<evidence type="ECO:0000256" key="4">
    <source>
        <dbReference type="ARBA" id="ARBA00022777"/>
    </source>
</evidence>
<dbReference type="GO" id="GO:0004714">
    <property type="term" value="F:transmembrane receptor protein tyrosine kinase activity"/>
    <property type="evidence" value="ECO:0007669"/>
    <property type="project" value="UniProtKB-EC"/>
</dbReference>
<sequence length="461" mass="51865">LDGEIYLFSKGFPNNSVITIQNNVSEVATDALQRFTCEISTFVLLPAILFEITYSGDKPSLIVQIGDLGKDAHVTELSKEEDALEKLSRSWQLFVVQTKNVVKITCHAPWASSRNWSSAEIIVNSTSESGVGENSTFHVYITIGSSLALVVFLLMVTFILVLWRKYEKSKTLIRNLTEAEIDEFHNGITPEDPSKDGETPIESLAFNGAMVIMSSDIKTENEVLGIPEGDKMDKIRERTCLAVIEFSPHGDLNGFLRNQLGRYANLSPEILAQSAQPIEMGSDTSSTIQPSVLSSFCIQIANGMEFLSQKKVIHGDLATRNVLVFDNNVVKITDFGLSRKLYNCVNYTKTKQAALPWRWMALESLRYFQFSTKSDIWSFGVTVWEIFSFAQVPFGGVTWTLQFADELENGLRPPKPYLAPGHVFDWMMKCWGNNPDTRPTFKECAEFFRHLDCIERSEVEV</sequence>
<keyword evidence="12" id="KW-1185">Reference proteome</keyword>
<keyword evidence="3" id="KW-0547">Nucleotide-binding</keyword>
<dbReference type="InterPro" id="IPR000719">
    <property type="entry name" value="Prot_kinase_dom"/>
</dbReference>
<dbReference type="FunFam" id="1.10.510.10:FF:001512">
    <property type="entry name" value="Receptor tyrosine-protein kinase erbB-2"/>
    <property type="match status" value="1"/>
</dbReference>
<evidence type="ECO:0000256" key="7">
    <source>
        <dbReference type="ARBA" id="ARBA00023137"/>
    </source>
</evidence>
<evidence type="ECO:0000256" key="2">
    <source>
        <dbReference type="ARBA" id="ARBA00022679"/>
    </source>
</evidence>
<dbReference type="InterPro" id="IPR008266">
    <property type="entry name" value="Tyr_kinase_AS"/>
</dbReference>
<comment type="caution">
    <text evidence="11">The sequence shown here is derived from an EMBL/GenBank/DDBJ whole genome shotgun (WGS) entry which is preliminary data.</text>
</comment>
<dbReference type="EMBL" id="CAJVCH010487120">
    <property type="protein sequence ID" value="CAG7820700.1"/>
    <property type="molecule type" value="Genomic_DNA"/>
</dbReference>
<dbReference type="GO" id="GO:0005886">
    <property type="term" value="C:plasma membrane"/>
    <property type="evidence" value="ECO:0007669"/>
    <property type="project" value="TreeGrafter"/>
</dbReference>
<feature type="domain" description="Protein kinase" evidence="10">
    <location>
        <begin position="137"/>
        <end position="448"/>
    </location>
</feature>